<protein>
    <submittedName>
        <fullName evidence="2">(Na+)-NQR maturation NqrM</fullName>
    </submittedName>
</protein>
<dbReference type="Pfam" id="PF04400">
    <property type="entry name" value="NqrM"/>
    <property type="match status" value="1"/>
</dbReference>
<dbReference type="PANTHER" id="PTHR40691:SF3">
    <property type="entry name" value="(NA+)-NQR MATURATION NQRM"/>
    <property type="match status" value="1"/>
</dbReference>
<organism evidence="2 3">
    <name type="scientific">Azorhizophilus paspali</name>
    <name type="common">Azotobacter paspali</name>
    <dbReference type="NCBI Taxonomy" id="69963"/>
    <lineage>
        <taxon>Bacteria</taxon>
        <taxon>Pseudomonadati</taxon>
        <taxon>Pseudomonadota</taxon>
        <taxon>Gammaproteobacteria</taxon>
        <taxon>Pseudomonadales</taxon>
        <taxon>Pseudomonadaceae</taxon>
        <taxon>Azorhizophilus</taxon>
    </lineage>
</organism>
<sequence>MIWVVVFLIMLLVMLGMSIDVIMGRRLIAGSYGGIANLGIEKDDCPICDGDQDKCEEANAGSGKAAKPRLAYDANRD</sequence>
<name>A0ABV6SJ86_AZOPA</name>
<evidence type="ECO:0000256" key="1">
    <source>
        <dbReference type="SAM" id="MobiDB-lite"/>
    </source>
</evidence>
<dbReference type="Proteomes" id="UP001589891">
    <property type="component" value="Unassembled WGS sequence"/>
</dbReference>
<evidence type="ECO:0000313" key="3">
    <source>
        <dbReference type="Proteomes" id="UP001589891"/>
    </source>
</evidence>
<keyword evidence="3" id="KW-1185">Reference proteome</keyword>
<proteinExistence type="predicted"/>
<gene>
    <name evidence="2" type="primary">nqrM</name>
    <name evidence="2" type="ORF">ACFFGX_01750</name>
</gene>
<evidence type="ECO:0000313" key="2">
    <source>
        <dbReference type="EMBL" id="MFC0708375.1"/>
    </source>
</evidence>
<feature type="region of interest" description="Disordered" evidence="1">
    <location>
        <begin position="57"/>
        <end position="77"/>
    </location>
</feature>
<dbReference type="InterPro" id="IPR007495">
    <property type="entry name" value="NqrM"/>
</dbReference>
<reference evidence="2 3" key="1">
    <citation type="submission" date="2024-09" db="EMBL/GenBank/DDBJ databases">
        <authorList>
            <person name="Sun Q."/>
            <person name="Mori K."/>
        </authorList>
    </citation>
    <scope>NUCLEOTIDE SEQUENCE [LARGE SCALE GENOMIC DNA]</scope>
    <source>
        <strain evidence="2 3">NCAIM B.01794</strain>
    </source>
</reference>
<accession>A0ABV6SJ86</accession>
<dbReference type="EMBL" id="JBHLSS010000009">
    <property type="protein sequence ID" value="MFC0708375.1"/>
    <property type="molecule type" value="Genomic_DNA"/>
</dbReference>
<comment type="caution">
    <text evidence="2">The sequence shown here is derived from an EMBL/GenBank/DDBJ whole genome shotgun (WGS) entry which is preliminary data.</text>
</comment>
<dbReference type="RefSeq" id="WP_376942279.1">
    <property type="nucleotide sequence ID" value="NZ_CP171449.1"/>
</dbReference>
<dbReference type="PANTHER" id="PTHR40691">
    <property type="entry name" value="(NA+)-NQR MATURATION NQRM"/>
    <property type="match status" value="1"/>
</dbReference>